<name>A0A6J7M8J3_9ZZZZ</name>
<reference evidence="2" key="1">
    <citation type="submission" date="2020-05" db="EMBL/GenBank/DDBJ databases">
        <authorList>
            <person name="Chiriac C."/>
            <person name="Salcher M."/>
            <person name="Ghai R."/>
            <person name="Kavagutti S V."/>
        </authorList>
    </citation>
    <scope>NUCLEOTIDE SEQUENCE</scope>
</reference>
<evidence type="ECO:0000256" key="1">
    <source>
        <dbReference type="SAM" id="Coils"/>
    </source>
</evidence>
<gene>
    <name evidence="2" type="ORF">UFOPK3772_03637</name>
</gene>
<keyword evidence="1" id="KW-0175">Coiled coil</keyword>
<evidence type="ECO:0000313" key="2">
    <source>
        <dbReference type="EMBL" id="CAB4974849.1"/>
    </source>
</evidence>
<accession>A0A6J7M8J3</accession>
<organism evidence="2">
    <name type="scientific">freshwater metagenome</name>
    <dbReference type="NCBI Taxonomy" id="449393"/>
    <lineage>
        <taxon>unclassified sequences</taxon>
        <taxon>metagenomes</taxon>
        <taxon>ecological metagenomes</taxon>
    </lineage>
</organism>
<proteinExistence type="predicted"/>
<dbReference type="AlphaFoldDB" id="A0A6J7M8J3"/>
<dbReference type="EMBL" id="CAFBNE010000251">
    <property type="protein sequence ID" value="CAB4974849.1"/>
    <property type="molecule type" value="Genomic_DNA"/>
</dbReference>
<protein>
    <submittedName>
        <fullName evidence="2">Unannotated protein</fullName>
    </submittedName>
</protein>
<sequence>MNRLDQRIGRLDRYAVRAEPAEVVVFTEPASEWVTAHIRLIHDGIGVLSTSVSTVQRLLSSVLAALVEQLLPRGVQALQINVEELRRELENEQEGIDLLEEIESVESATGFPDDSFAELIDYEAQTESLRNAVKRLTFGVGSLDVSMKETRDGVARFTNAQGVGLALDDARDLERLLTPKAFERAVAVEEPGVLPFRIGDPFVTWLQDYLLADERGRASAIVRPVQGLTTPTLWLRCEFLIEFDPGIDDSTDRVDQRRLARRGEVHLQPLRIETWTDGFGAAPKETTESILNLPFDFKRDEVLRGRCWGPVLEALPTWSASCRTSVGMAWQEVRESPQLSAAIETAMASSERESSRRLAILEARALRLPSEAERTSARLEFGIERDTAEALLRGIATPTIRMVTCGACVLWPEENF</sequence>
<feature type="coiled-coil region" evidence="1">
    <location>
        <begin position="75"/>
        <end position="102"/>
    </location>
</feature>